<dbReference type="RefSeq" id="WP_154790453.1">
    <property type="nucleotide sequence ID" value="NZ_WMBB01000012.1"/>
</dbReference>
<keyword evidence="7" id="KW-1185">Reference proteome</keyword>
<evidence type="ECO:0000256" key="3">
    <source>
        <dbReference type="PROSITE-ProRule" id="PRU00169"/>
    </source>
</evidence>
<dbReference type="InterPro" id="IPR016032">
    <property type="entry name" value="Sig_transdc_resp-reg_C-effctor"/>
</dbReference>
<dbReference type="InterPro" id="IPR001789">
    <property type="entry name" value="Sig_transdc_resp-reg_receiver"/>
</dbReference>
<dbReference type="Pfam" id="PF00072">
    <property type="entry name" value="Response_reg"/>
    <property type="match status" value="1"/>
</dbReference>
<feature type="domain" description="HTH luxR-type" evidence="4">
    <location>
        <begin position="138"/>
        <end position="208"/>
    </location>
</feature>
<dbReference type="Gene3D" id="1.10.10.10">
    <property type="entry name" value="Winged helix-like DNA-binding domain superfamily/Winged helix DNA-binding domain"/>
    <property type="match status" value="1"/>
</dbReference>
<keyword evidence="1 3" id="KW-0597">Phosphoprotein</keyword>
<feature type="modified residue" description="4-aspartylphosphate" evidence="3">
    <location>
        <position position="57"/>
    </location>
</feature>
<accession>A0A6I3L2F1</accession>
<feature type="domain" description="Response regulatory" evidence="5">
    <location>
        <begin position="3"/>
        <end position="121"/>
    </location>
</feature>
<evidence type="ECO:0000256" key="1">
    <source>
        <dbReference type="ARBA" id="ARBA00022553"/>
    </source>
</evidence>
<dbReference type="PROSITE" id="PS50110">
    <property type="entry name" value="RESPONSE_REGULATORY"/>
    <property type="match status" value="1"/>
</dbReference>
<dbReference type="PANTHER" id="PTHR43214">
    <property type="entry name" value="TWO-COMPONENT RESPONSE REGULATOR"/>
    <property type="match status" value="1"/>
</dbReference>
<name>A0A6I3L2F1_9NOCA</name>
<proteinExistence type="predicted"/>
<evidence type="ECO:0000256" key="2">
    <source>
        <dbReference type="ARBA" id="ARBA00023125"/>
    </source>
</evidence>
<dbReference type="Proteomes" id="UP000432464">
    <property type="component" value="Unassembled WGS sequence"/>
</dbReference>
<dbReference type="SMART" id="SM00421">
    <property type="entry name" value="HTH_LUXR"/>
    <property type="match status" value="1"/>
</dbReference>
<dbReference type="PROSITE" id="PS50043">
    <property type="entry name" value="HTH_LUXR_2"/>
    <property type="match status" value="1"/>
</dbReference>
<protein>
    <submittedName>
        <fullName evidence="6">Response regulator</fullName>
    </submittedName>
</protein>
<evidence type="ECO:0000313" key="7">
    <source>
        <dbReference type="Proteomes" id="UP000432464"/>
    </source>
</evidence>
<dbReference type="GO" id="GO:0000160">
    <property type="term" value="P:phosphorelay signal transduction system"/>
    <property type="evidence" value="ECO:0007669"/>
    <property type="project" value="InterPro"/>
</dbReference>
<gene>
    <name evidence="6" type="ORF">GLP40_25095</name>
</gene>
<evidence type="ECO:0000259" key="5">
    <source>
        <dbReference type="PROSITE" id="PS50110"/>
    </source>
</evidence>
<reference evidence="6 7" key="1">
    <citation type="submission" date="2019-11" db="EMBL/GenBank/DDBJ databases">
        <title>Nocardia sp. nov. CT2-14 isolated from soil.</title>
        <authorList>
            <person name="Kanchanasin P."/>
            <person name="Tanasupawat S."/>
            <person name="Yuki M."/>
            <person name="Kudo T."/>
        </authorList>
    </citation>
    <scope>NUCLEOTIDE SEQUENCE [LARGE SCALE GENOMIC DNA]</scope>
    <source>
        <strain evidence="6 7">CT2-14</strain>
    </source>
</reference>
<dbReference type="CDD" id="cd17535">
    <property type="entry name" value="REC_NarL-like"/>
    <property type="match status" value="1"/>
</dbReference>
<evidence type="ECO:0000313" key="6">
    <source>
        <dbReference type="EMBL" id="MTE16037.1"/>
    </source>
</evidence>
<dbReference type="AlphaFoldDB" id="A0A6I3L2F1"/>
<dbReference type="GO" id="GO:0006355">
    <property type="term" value="P:regulation of DNA-templated transcription"/>
    <property type="evidence" value="ECO:0007669"/>
    <property type="project" value="InterPro"/>
</dbReference>
<dbReference type="EMBL" id="WMBB01000012">
    <property type="protein sequence ID" value="MTE16037.1"/>
    <property type="molecule type" value="Genomic_DNA"/>
</dbReference>
<dbReference type="InterPro" id="IPR011006">
    <property type="entry name" value="CheY-like_superfamily"/>
</dbReference>
<dbReference type="InterPro" id="IPR036388">
    <property type="entry name" value="WH-like_DNA-bd_sf"/>
</dbReference>
<dbReference type="Pfam" id="PF00196">
    <property type="entry name" value="GerE"/>
    <property type="match status" value="1"/>
</dbReference>
<dbReference type="SUPFAM" id="SSF46894">
    <property type="entry name" value="C-terminal effector domain of the bipartite response regulators"/>
    <property type="match status" value="1"/>
</dbReference>
<dbReference type="InterPro" id="IPR058245">
    <property type="entry name" value="NreC/VraR/RcsB-like_REC"/>
</dbReference>
<dbReference type="InterPro" id="IPR039420">
    <property type="entry name" value="WalR-like"/>
</dbReference>
<organism evidence="6 7">
    <name type="scientific">Nocardia aurantiaca</name>
    <dbReference type="NCBI Taxonomy" id="2675850"/>
    <lineage>
        <taxon>Bacteria</taxon>
        <taxon>Bacillati</taxon>
        <taxon>Actinomycetota</taxon>
        <taxon>Actinomycetes</taxon>
        <taxon>Mycobacteriales</taxon>
        <taxon>Nocardiaceae</taxon>
        <taxon>Nocardia</taxon>
    </lineage>
</organism>
<dbReference type="InterPro" id="IPR000792">
    <property type="entry name" value="Tscrpt_reg_LuxR_C"/>
</dbReference>
<evidence type="ECO:0000259" key="4">
    <source>
        <dbReference type="PROSITE" id="PS50043"/>
    </source>
</evidence>
<comment type="caution">
    <text evidence="6">The sequence shown here is derived from an EMBL/GenBank/DDBJ whole genome shotgun (WGS) entry which is preliminary data.</text>
</comment>
<dbReference type="GO" id="GO:0003677">
    <property type="term" value="F:DNA binding"/>
    <property type="evidence" value="ECO:0007669"/>
    <property type="project" value="UniProtKB-KW"/>
</dbReference>
<sequence>MIRIAIVDDHPLIRDGVRGWCAAAEPRIEVIADHPDPAAFLSATGPDRGDLDAIVLDLQFDQRAPDLSALGTICTRGHRVVVYSQYTEPRLVRDCLDLGAVTYLSKTEGREHLITALHAAAEVRPYLSPTMARAMSTDGDDRPRLSRREREVLLAWFQTESKALVAQQLYITIGTVNTYLERIRAKYAAVGRSAPTKAALVARAIRDGLITTDDL</sequence>
<dbReference type="SUPFAM" id="SSF52172">
    <property type="entry name" value="CheY-like"/>
    <property type="match status" value="1"/>
</dbReference>
<dbReference type="Gene3D" id="3.40.50.2300">
    <property type="match status" value="1"/>
</dbReference>
<dbReference type="SMART" id="SM00448">
    <property type="entry name" value="REC"/>
    <property type="match status" value="1"/>
</dbReference>
<keyword evidence="2" id="KW-0238">DNA-binding</keyword>